<dbReference type="Gene3D" id="1.10.287.130">
    <property type="match status" value="1"/>
</dbReference>
<dbReference type="InterPro" id="IPR000700">
    <property type="entry name" value="PAS-assoc_C"/>
</dbReference>
<evidence type="ECO:0000256" key="4">
    <source>
        <dbReference type="PROSITE-ProRule" id="PRU00110"/>
    </source>
</evidence>
<dbReference type="Pfam" id="PF01627">
    <property type="entry name" value="Hpt"/>
    <property type="match status" value="1"/>
</dbReference>
<dbReference type="InterPro" id="IPR004358">
    <property type="entry name" value="Sig_transdc_His_kin-like_C"/>
</dbReference>
<keyword evidence="6" id="KW-0812">Transmembrane</keyword>
<dbReference type="PRINTS" id="PR00344">
    <property type="entry name" value="BCTRLSENSOR"/>
</dbReference>
<dbReference type="AlphaFoldDB" id="A0A143PJE3"/>
<dbReference type="PROSITE" id="PS50112">
    <property type="entry name" value="PAS"/>
    <property type="match status" value="1"/>
</dbReference>
<keyword evidence="12" id="KW-0808">Transferase</keyword>
<evidence type="ECO:0000313" key="12">
    <source>
        <dbReference type="EMBL" id="AMY07894.1"/>
    </source>
</evidence>
<dbReference type="SUPFAM" id="SSF47384">
    <property type="entry name" value="Homodimeric domain of signal transducing histidine kinase"/>
    <property type="match status" value="1"/>
</dbReference>
<dbReference type="GO" id="GO:0005886">
    <property type="term" value="C:plasma membrane"/>
    <property type="evidence" value="ECO:0007669"/>
    <property type="project" value="UniProtKB-SubCell"/>
</dbReference>
<dbReference type="InterPro" id="IPR001789">
    <property type="entry name" value="Sig_transdc_resp-reg_receiver"/>
</dbReference>
<dbReference type="InterPro" id="IPR036890">
    <property type="entry name" value="HATPase_C_sf"/>
</dbReference>
<dbReference type="SUPFAM" id="SSF52172">
    <property type="entry name" value="CheY-like"/>
    <property type="match status" value="2"/>
</dbReference>
<feature type="domain" description="PAC" evidence="10">
    <location>
        <begin position="161"/>
        <end position="212"/>
    </location>
</feature>
<dbReference type="InterPro" id="IPR036641">
    <property type="entry name" value="HPT_dom_sf"/>
</dbReference>
<keyword evidence="6" id="KW-0472">Membrane</keyword>
<dbReference type="Pfam" id="PF02518">
    <property type="entry name" value="HATPase_c"/>
    <property type="match status" value="1"/>
</dbReference>
<evidence type="ECO:0000259" key="7">
    <source>
        <dbReference type="PROSITE" id="PS50109"/>
    </source>
</evidence>
<evidence type="ECO:0000259" key="10">
    <source>
        <dbReference type="PROSITE" id="PS50113"/>
    </source>
</evidence>
<dbReference type="Pfam" id="PF00512">
    <property type="entry name" value="HisKA"/>
    <property type="match status" value="1"/>
</dbReference>
<dbReference type="Gene3D" id="3.30.565.10">
    <property type="entry name" value="Histidine kinase-like ATPase, C-terminal domain"/>
    <property type="match status" value="1"/>
</dbReference>
<evidence type="ECO:0000259" key="11">
    <source>
        <dbReference type="PROSITE" id="PS50894"/>
    </source>
</evidence>
<dbReference type="SMART" id="SM00086">
    <property type="entry name" value="PAC"/>
    <property type="match status" value="1"/>
</dbReference>
<evidence type="ECO:0000256" key="3">
    <source>
        <dbReference type="ARBA" id="ARBA00022553"/>
    </source>
</evidence>
<sequence length="883" mass="94981">MPKRALGLGAAVLVASATVAGVAIRYAWLVASSPDPAGRTAVVALTAIAVLVVLQVALGWLVYTRVAEREALALSAERAWDEALQRSEQQRRRVIDEVEQVIFQVDGHGRLTFLNRAWQVLTGYAVHDSLGQTFETCVHPDDRAAAQQLYGDLLARRADEAHQELRFLTSEGSICWMAIAARPMIEGGTPQGVAGTITDVTARRHVQQELEGARVAAERASAAKSEFLRSMSHEMRTPLNGVLGLMELLLATRLDPLQARYVAVARASATHLATLITEILDLARIEDGALVLDRALFDLPDLVESSLDVVAAEASRKKLHLSCTVTQDVPTWVIGDPGRLRQVLVSLLANAVKFTERGEVHVHAGAQVDVPARTARLRIEVHDTGIGMTTDLIDRLFLPFTPGDASNTRRHSGTGLGLTICKRLLDAMEGTIEARSEARAGATFTVTLPIEVADAAMVESQREGDVPLRVLAVLQDPADRAEVARLLEGWRFDAGVVADCDEGLEHVRQTTPSRWRFGVVLLDGLAPGAAAFARYLRDLSPAPGVVWITPEDGRVPGEISSVRERIDRPVKGPALFDAIMQAVVGSSPGQGERPPPPAWPRRLRVLVADDHDVNQMVVRDLLQSMGLDVDLVSDGEGAVAAALTTPYDVVLMDCQMPVVDGLEATRRIRLAQEQRRIAHAPWIIALTANATAEDRQACLAAGMNAYLTKPVRGTVLQRTLLRLVGGDAGKTADEEDVPMTPAAAPAASLHEPRLGEAPDAEDILDPADVLLRCNYNADLGAQMLQLFAESLPGELEALEAAAAANDHDRLGRITHKMRGAAATLAAVRLAGAITGIELFLKYGDGGPLPELLAEVRHESALFIGVVPQIVRRLTEGTAPSRQG</sequence>
<keyword evidence="6" id="KW-1133">Transmembrane helix</keyword>
<dbReference type="Pfam" id="PF00989">
    <property type="entry name" value="PAS"/>
    <property type="match status" value="1"/>
</dbReference>
<protein>
    <recommendedName>
        <fullName evidence="2">histidine kinase</fullName>
        <ecNumber evidence="2">2.7.13.3</ecNumber>
    </recommendedName>
</protein>
<feature type="domain" description="HPt" evidence="11">
    <location>
        <begin position="776"/>
        <end position="876"/>
    </location>
</feature>
<keyword evidence="13" id="KW-1185">Reference proteome</keyword>
<feature type="domain" description="Response regulatory" evidence="8">
    <location>
        <begin position="604"/>
        <end position="724"/>
    </location>
</feature>
<dbReference type="Gene3D" id="3.40.50.2300">
    <property type="match status" value="1"/>
</dbReference>
<dbReference type="SUPFAM" id="SSF55785">
    <property type="entry name" value="PYP-like sensor domain (PAS domain)"/>
    <property type="match status" value="1"/>
</dbReference>
<keyword evidence="12" id="KW-0418">Kinase</keyword>
<dbReference type="Gene3D" id="1.20.120.160">
    <property type="entry name" value="HPT domain"/>
    <property type="match status" value="1"/>
</dbReference>
<feature type="domain" description="PAS" evidence="9">
    <location>
        <begin position="87"/>
        <end position="157"/>
    </location>
</feature>
<organism evidence="12 13">
    <name type="scientific">Luteitalea pratensis</name>
    <dbReference type="NCBI Taxonomy" id="1855912"/>
    <lineage>
        <taxon>Bacteria</taxon>
        <taxon>Pseudomonadati</taxon>
        <taxon>Acidobacteriota</taxon>
        <taxon>Vicinamibacteria</taxon>
        <taxon>Vicinamibacterales</taxon>
        <taxon>Vicinamibacteraceae</taxon>
        <taxon>Luteitalea</taxon>
    </lineage>
</organism>
<dbReference type="InterPro" id="IPR003594">
    <property type="entry name" value="HATPase_dom"/>
</dbReference>
<dbReference type="SMART" id="SM00387">
    <property type="entry name" value="HATPase_c"/>
    <property type="match status" value="1"/>
</dbReference>
<feature type="domain" description="Histidine kinase" evidence="7">
    <location>
        <begin position="230"/>
        <end position="452"/>
    </location>
</feature>
<dbReference type="PROSITE" id="PS50109">
    <property type="entry name" value="HIS_KIN"/>
    <property type="match status" value="1"/>
</dbReference>
<evidence type="ECO:0000259" key="9">
    <source>
        <dbReference type="PROSITE" id="PS50112"/>
    </source>
</evidence>
<evidence type="ECO:0000256" key="2">
    <source>
        <dbReference type="ARBA" id="ARBA00012438"/>
    </source>
</evidence>
<dbReference type="CDD" id="cd17546">
    <property type="entry name" value="REC_hyHK_CKI1_RcsC-like"/>
    <property type="match status" value="1"/>
</dbReference>
<reference evidence="13" key="2">
    <citation type="submission" date="2016-04" db="EMBL/GenBank/DDBJ databases">
        <title>First Complete Genome Sequence of a Subdivision 6 Acidobacterium.</title>
        <authorList>
            <person name="Huang S."/>
            <person name="Vieira S."/>
            <person name="Bunk B."/>
            <person name="Riedel T."/>
            <person name="Sproeer C."/>
            <person name="Overmann J."/>
        </authorList>
    </citation>
    <scope>NUCLEOTIDE SEQUENCE [LARGE SCALE GENOMIC DNA]</scope>
    <source>
        <strain evidence="13">DSM 100886 HEG_-6_39</strain>
    </source>
</reference>
<feature type="domain" description="Response regulatory" evidence="8">
    <location>
        <begin position="469"/>
        <end position="583"/>
    </location>
</feature>
<dbReference type="Pfam" id="PF00072">
    <property type="entry name" value="Response_reg"/>
    <property type="match status" value="1"/>
</dbReference>
<dbReference type="GO" id="GO:0006355">
    <property type="term" value="P:regulation of DNA-templated transcription"/>
    <property type="evidence" value="ECO:0007669"/>
    <property type="project" value="InterPro"/>
</dbReference>
<dbReference type="PROSITE" id="PS50110">
    <property type="entry name" value="RESPONSE_REGULATORY"/>
    <property type="match status" value="2"/>
</dbReference>
<dbReference type="OrthoDB" id="9812260at2"/>
<dbReference type="GO" id="GO:0000155">
    <property type="term" value="F:phosphorelay sensor kinase activity"/>
    <property type="evidence" value="ECO:0007669"/>
    <property type="project" value="InterPro"/>
</dbReference>
<dbReference type="InterPro" id="IPR013767">
    <property type="entry name" value="PAS_fold"/>
</dbReference>
<evidence type="ECO:0000256" key="1">
    <source>
        <dbReference type="ARBA" id="ARBA00000085"/>
    </source>
</evidence>
<dbReference type="CDD" id="cd16922">
    <property type="entry name" value="HATPase_EvgS-ArcB-TorS-like"/>
    <property type="match status" value="1"/>
</dbReference>
<dbReference type="RefSeq" id="WP_110169786.1">
    <property type="nucleotide sequence ID" value="NZ_CP015136.1"/>
</dbReference>
<dbReference type="InterPro" id="IPR001610">
    <property type="entry name" value="PAC"/>
</dbReference>
<evidence type="ECO:0000256" key="6">
    <source>
        <dbReference type="SAM" id="Phobius"/>
    </source>
</evidence>
<feature type="modified residue" description="4-aspartylphosphate" evidence="5">
    <location>
        <position position="653"/>
    </location>
</feature>
<dbReference type="InterPro" id="IPR000014">
    <property type="entry name" value="PAS"/>
</dbReference>
<feature type="modified residue" description="4-aspartylphosphate" evidence="5">
    <location>
        <position position="523"/>
    </location>
</feature>
<proteinExistence type="predicted"/>
<comment type="catalytic activity">
    <reaction evidence="1">
        <text>ATP + protein L-histidine = ADP + protein N-phospho-L-histidine.</text>
        <dbReference type="EC" id="2.7.13.3"/>
    </reaction>
</comment>
<dbReference type="InterPro" id="IPR008207">
    <property type="entry name" value="Sig_transdc_His_kin_Hpt_dom"/>
</dbReference>
<evidence type="ECO:0000313" key="13">
    <source>
        <dbReference type="Proteomes" id="UP000076079"/>
    </source>
</evidence>
<dbReference type="Gene3D" id="3.30.450.20">
    <property type="entry name" value="PAS domain"/>
    <property type="match status" value="1"/>
</dbReference>
<accession>A0A143PJE3</accession>
<dbReference type="SMART" id="SM00091">
    <property type="entry name" value="PAS"/>
    <property type="match status" value="1"/>
</dbReference>
<gene>
    <name evidence="12" type="primary">rcsC_1</name>
    <name evidence="12" type="ORF">LuPra_01077</name>
</gene>
<dbReference type="SUPFAM" id="SSF55874">
    <property type="entry name" value="ATPase domain of HSP90 chaperone/DNA topoisomerase II/histidine kinase"/>
    <property type="match status" value="1"/>
</dbReference>
<name>A0A143PJE3_LUTPR</name>
<feature type="transmembrane region" description="Helical" evidence="6">
    <location>
        <begin position="37"/>
        <end position="63"/>
    </location>
</feature>
<dbReference type="PROSITE" id="PS50113">
    <property type="entry name" value="PAC"/>
    <property type="match status" value="1"/>
</dbReference>
<dbReference type="NCBIfam" id="TIGR00229">
    <property type="entry name" value="sensory_box"/>
    <property type="match status" value="1"/>
</dbReference>
<evidence type="ECO:0000259" key="8">
    <source>
        <dbReference type="PROSITE" id="PS50110"/>
    </source>
</evidence>
<dbReference type="GO" id="GO:0005524">
    <property type="term" value="F:ATP binding"/>
    <property type="evidence" value="ECO:0007669"/>
    <property type="project" value="UniProtKB-KW"/>
</dbReference>
<dbReference type="STRING" id="1855912.LuPra_01077"/>
<dbReference type="InterPro" id="IPR003661">
    <property type="entry name" value="HisK_dim/P_dom"/>
</dbReference>
<dbReference type="KEGG" id="abac:LuPra_01077"/>
<dbReference type="FunFam" id="3.30.565.10:FF:000010">
    <property type="entry name" value="Sensor histidine kinase RcsC"/>
    <property type="match status" value="1"/>
</dbReference>
<feature type="modified residue" description="Phosphohistidine" evidence="4">
    <location>
        <position position="815"/>
    </location>
</feature>
<dbReference type="PANTHER" id="PTHR45339">
    <property type="entry name" value="HYBRID SIGNAL TRANSDUCTION HISTIDINE KINASE J"/>
    <property type="match status" value="1"/>
</dbReference>
<dbReference type="CDD" id="cd00082">
    <property type="entry name" value="HisKA"/>
    <property type="match status" value="1"/>
</dbReference>
<dbReference type="InterPro" id="IPR035965">
    <property type="entry name" value="PAS-like_dom_sf"/>
</dbReference>
<evidence type="ECO:0000256" key="5">
    <source>
        <dbReference type="PROSITE-ProRule" id="PRU00169"/>
    </source>
</evidence>
<dbReference type="Proteomes" id="UP000076079">
    <property type="component" value="Chromosome"/>
</dbReference>
<keyword evidence="3 5" id="KW-0597">Phosphoprotein</keyword>
<dbReference type="PANTHER" id="PTHR45339:SF5">
    <property type="entry name" value="HISTIDINE KINASE"/>
    <property type="match status" value="1"/>
</dbReference>
<dbReference type="EMBL" id="CP015136">
    <property type="protein sequence ID" value="AMY07894.1"/>
    <property type="molecule type" value="Genomic_DNA"/>
</dbReference>
<dbReference type="InterPro" id="IPR036097">
    <property type="entry name" value="HisK_dim/P_sf"/>
</dbReference>
<dbReference type="PATRIC" id="fig|1813736.3.peg.1124"/>
<dbReference type="SMART" id="SM00388">
    <property type="entry name" value="HisKA"/>
    <property type="match status" value="1"/>
</dbReference>
<reference evidence="12 13" key="1">
    <citation type="journal article" date="2016" name="Genome Announc.">
        <title>First Complete Genome Sequence of a Subdivision 6 Acidobacterium Strain.</title>
        <authorList>
            <person name="Huang S."/>
            <person name="Vieira S."/>
            <person name="Bunk B."/>
            <person name="Riedel T."/>
            <person name="Sproer C."/>
            <person name="Overmann J."/>
        </authorList>
    </citation>
    <scope>NUCLEOTIDE SEQUENCE [LARGE SCALE GENOMIC DNA]</scope>
    <source>
        <strain evidence="13">DSM 100886 HEG_-6_39</strain>
    </source>
</reference>
<dbReference type="CDD" id="cd00130">
    <property type="entry name" value="PAS"/>
    <property type="match status" value="1"/>
</dbReference>
<dbReference type="InterPro" id="IPR011006">
    <property type="entry name" value="CheY-like_superfamily"/>
</dbReference>
<dbReference type="InterPro" id="IPR005467">
    <property type="entry name" value="His_kinase_dom"/>
</dbReference>
<dbReference type="PROSITE" id="PS50894">
    <property type="entry name" value="HPT"/>
    <property type="match status" value="1"/>
</dbReference>
<dbReference type="SMART" id="SM00448">
    <property type="entry name" value="REC"/>
    <property type="match status" value="1"/>
</dbReference>
<dbReference type="EC" id="2.7.13.3" evidence="2"/>
<dbReference type="SUPFAM" id="SSF47226">
    <property type="entry name" value="Histidine-containing phosphotransfer domain, HPT domain"/>
    <property type="match status" value="1"/>
</dbReference>